<dbReference type="Proteomes" id="UP000053424">
    <property type="component" value="Unassembled WGS sequence"/>
</dbReference>
<keyword evidence="2" id="KW-1185">Reference proteome</keyword>
<dbReference type="OrthoDB" id="3066876at2759"/>
<reference evidence="1 2" key="1">
    <citation type="submission" date="2014-04" db="EMBL/GenBank/DDBJ databases">
        <authorList>
            <consortium name="DOE Joint Genome Institute"/>
            <person name="Kuo A."/>
            <person name="Gay G."/>
            <person name="Dore J."/>
            <person name="Kohler A."/>
            <person name="Nagy L.G."/>
            <person name="Floudas D."/>
            <person name="Copeland A."/>
            <person name="Barry K.W."/>
            <person name="Cichocki N."/>
            <person name="Veneault-Fourrey C."/>
            <person name="LaButti K."/>
            <person name="Lindquist E.A."/>
            <person name="Lipzen A."/>
            <person name="Lundell T."/>
            <person name="Morin E."/>
            <person name="Murat C."/>
            <person name="Sun H."/>
            <person name="Tunlid A."/>
            <person name="Henrissat B."/>
            <person name="Grigoriev I.V."/>
            <person name="Hibbett D.S."/>
            <person name="Martin F."/>
            <person name="Nordberg H.P."/>
            <person name="Cantor M.N."/>
            <person name="Hua S.X."/>
        </authorList>
    </citation>
    <scope>NUCLEOTIDE SEQUENCE [LARGE SCALE GENOMIC DNA]</scope>
    <source>
        <strain evidence="2">h7</strain>
    </source>
</reference>
<protein>
    <submittedName>
        <fullName evidence="1">Uncharacterized protein</fullName>
    </submittedName>
</protein>
<evidence type="ECO:0000313" key="2">
    <source>
        <dbReference type="Proteomes" id="UP000053424"/>
    </source>
</evidence>
<organism evidence="1 2">
    <name type="scientific">Hebeloma cylindrosporum</name>
    <dbReference type="NCBI Taxonomy" id="76867"/>
    <lineage>
        <taxon>Eukaryota</taxon>
        <taxon>Fungi</taxon>
        <taxon>Dikarya</taxon>
        <taxon>Basidiomycota</taxon>
        <taxon>Agaricomycotina</taxon>
        <taxon>Agaricomycetes</taxon>
        <taxon>Agaricomycetidae</taxon>
        <taxon>Agaricales</taxon>
        <taxon>Agaricineae</taxon>
        <taxon>Hymenogastraceae</taxon>
        <taxon>Hebeloma</taxon>
    </lineage>
</organism>
<feature type="non-terminal residue" evidence="1">
    <location>
        <position position="306"/>
    </location>
</feature>
<gene>
    <name evidence="1" type="ORF">M413DRAFT_51410</name>
</gene>
<accession>A0A0C3BWR6</accession>
<evidence type="ECO:0000313" key="1">
    <source>
        <dbReference type="EMBL" id="KIM36524.1"/>
    </source>
</evidence>
<reference evidence="2" key="2">
    <citation type="submission" date="2015-01" db="EMBL/GenBank/DDBJ databases">
        <title>Evolutionary Origins and Diversification of the Mycorrhizal Mutualists.</title>
        <authorList>
            <consortium name="DOE Joint Genome Institute"/>
            <consortium name="Mycorrhizal Genomics Consortium"/>
            <person name="Kohler A."/>
            <person name="Kuo A."/>
            <person name="Nagy L.G."/>
            <person name="Floudas D."/>
            <person name="Copeland A."/>
            <person name="Barry K.W."/>
            <person name="Cichocki N."/>
            <person name="Veneault-Fourrey C."/>
            <person name="LaButti K."/>
            <person name="Lindquist E.A."/>
            <person name="Lipzen A."/>
            <person name="Lundell T."/>
            <person name="Morin E."/>
            <person name="Murat C."/>
            <person name="Riley R."/>
            <person name="Ohm R."/>
            <person name="Sun H."/>
            <person name="Tunlid A."/>
            <person name="Henrissat B."/>
            <person name="Grigoriev I.V."/>
            <person name="Hibbett D.S."/>
            <person name="Martin F."/>
        </authorList>
    </citation>
    <scope>NUCLEOTIDE SEQUENCE [LARGE SCALE GENOMIC DNA]</scope>
    <source>
        <strain evidence="2">h7</strain>
    </source>
</reference>
<dbReference type="EMBL" id="KN831804">
    <property type="protein sequence ID" value="KIM36524.1"/>
    <property type="molecule type" value="Genomic_DNA"/>
</dbReference>
<proteinExistence type="predicted"/>
<dbReference type="AlphaFoldDB" id="A0A0C3BWR6"/>
<name>A0A0C3BWR6_HEBCY</name>
<dbReference type="HOGENOM" id="CLU_919949_0_0_1"/>
<sequence>MAKFNVFATRGDQTVEIYSVERDWTRWICLNATAEVLPNEINLHKDFPDRDWENEQILPSGRYKDVDWACEPDWFRLEHWWRGWIPVDAPDTCSLWYLDLDAPSPSEDAPRNRFVFPDKLRKEMHTTLRDLQAAVDDLIMQRILGHFLPGPPAYDVSILDGTFITLQDLRREGANTKRAALDRAGWIRWWLAACEDGYFITPESLSRVLHSELGELHWNRGYVIDLCKDWKGINLLQWFYHHMPLFYPWGFDEINDPRFSRMNPDLIALAYDDDAPMGTDTNVGLDEKLEAAAEQSWAYDDYLSAI</sequence>